<dbReference type="Proteomes" id="UP001596417">
    <property type="component" value="Unassembled WGS sequence"/>
</dbReference>
<gene>
    <name evidence="1" type="ORF">ACFQL7_26555</name>
</gene>
<evidence type="ECO:0000313" key="1">
    <source>
        <dbReference type="EMBL" id="MFC7192994.1"/>
    </source>
</evidence>
<evidence type="ECO:0000313" key="2">
    <source>
        <dbReference type="Proteomes" id="UP001596417"/>
    </source>
</evidence>
<keyword evidence="2" id="KW-1185">Reference proteome</keyword>
<accession>A0ABD5YY16</accession>
<dbReference type="GeneID" id="76202768"/>
<proteinExistence type="predicted"/>
<dbReference type="EMBL" id="JBHTAX010000006">
    <property type="protein sequence ID" value="MFC7192994.1"/>
    <property type="molecule type" value="Genomic_DNA"/>
</dbReference>
<protein>
    <submittedName>
        <fullName evidence="1">Uncharacterized protein</fullName>
    </submittedName>
</protein>
<dbReference type="RefSeq" id="WP_248910381.1">
    <property type="nucleotide sequence ID" value="NZ_CP109982.1"/>
</dbReference>
<sequence>MSEPGERERGALAEAYFDMRSLVGTFEKAEFEGVLTIEFVTPTVSYEEALSAGVAFLRLDTMSDWLLQHPES</sequence>
<name>A0ABD5YY16_9EURY</name>
<dbReference type="AlphaFoldDB" id="A0ABD5YY16"/>
<organism evidence="1 2">
    <name type="scientific">Halocatena marina</name>
    <dbReference type="NCBI Taxonomy" id="2934937"/>
    <lineage>
        <taxon>Archaea</taxon>
        <taxon>Methanobacteriati</taxon>
        <taxon>Methanobacteriota</taxon>
        <taxon>Stenosarchaea group</taxon>
        <taxon>Halobacteria</taxon>
        <taxon>Halobacteriales</taxon>
        <taxon>Natronomonadaceae</taxon>
        <taxon>Halocatena</taxon>
    </lineage>
</organism>
<comment type="caution">
    <text evidence="1">The sequence shown here is derived from an EMBL/GenBank/DDBJ whole genome shotgun (WGS) entry which is preliminary data.</text>
</comment>
<reference evidence="1 2" key="1">
    <citation type="journal article" date="2019" name="Int. J. Syst. Evol. Microbiol.">
        <title>The Global Catalogue of Microorganisms (GCM) 10K type strain sequencing project: providing services to taxonomists for standard genome sequencing and annotation.</title>
        <authorList>
            <consortium name="The Broad Institute Genomics Platform"/>
            <consortium name="The Broad Institute Genome Sequencing Center for Infectious Disease"/>
            <person name="Wu L."/>
            <person name="Ma J."/>
        </authorList>
    </citation>
    <scope>NUCLEOTIDE SEQUENCE [LARGE SCALE GENOMIC DNA]</scope>
    <source>
        <strain evidence="1 2">RDMS1</strain>
    </source>
</reference>